<keyword evidence="1" id="KW-0812">Transmembrane</keyword>
<comment type="caution">
    <text evidence="3">The sequence shown here is derived from an EMBL/GenBank/DDBJ whole genome shotgun (WGS) entry which is preliminary data.</text>
</comment>
<gene>
    <name evidence="3" type="ORF">JW984_01100</name>
</gene>
<feature type="transmembrane region" description="Helical" evidence="1">
    <location>
        <begin position="61"/>
        <end position="81"/>
    </location>
</feature>
<feature type="transmembrane region" description="Helical" evidence="1">
    <location>
        <begin position="87"/>
        <end position="109"/>
    </location>
</feature>
<feature type="transmembrane region" description="Helical" evidence="1">
    <location>
        <begin position="30"/>
        <end position="49"/>
    </location>
</feature>
<keyword evidence="1" id="KW-1133">Transmembrane helix</keyword>
<evidence type="ECO:0000256" key="1">
    <source>
        <dbReference type="SAM" id="Phobius"/>
    </source>
</evidence>
<dbReference type="GO" id="GO:0016747">
    <property type="term" value="F:acyltransferase activity, transferring groups other than amino-acyl groups"/>
    <property type="evidence" value="ECO:0007669"/>
    <property type="project" value="InterPro"/>
</dbReference>
<keyword evidence="3" id="KW-0808">Transferase</keyword>
<organism evidence="3 4">
    <name type="scientific">Candidatus Zymogenus saltonus</name>
    <dbReference type="NCBI Taxonomy" id="2844893"/>
    <lineage>
        <taxon>Bacteria</taxon>
        <taxon>Deltaproteobacteria</taxon>
        <taxon>Candidatus Zymogenia</taxon>
        <taxon>Candidatus Zymogeniales</taxon>
        <taxon>Candidatus Zymogenaceae</taxon>
        <taxon>Candidatus Zymogenus</taxon>
    </lineage>
</organism>
<keyword evidence="1" id="KW-0472">Membrane</keyword>
<sequence>MDRDKTNWLKGIALFNVIFLHYIGKFVTVKGWSFGMLTFFFVMSGYGIYHSLKKNNNIIRFYFNRALRIYPLYWIALAIYSLIKGKIFSFGVIFAVPFFIVAPMHLWFIT</sequence>
<reference evidence="3" key="2">
    <citation type="submission" date="2021-01" db="EMBL/GenBank/DDBJ databases">
        <authorList>
            <person name="Hahn C.R."/>
            <person name="Youssef N.H."/>
            <person name="Elshahed M."/>
        </authorList>
    </citation>
    <scope>NUCLEOTIDE SEQUENCE</scope>
    <source>
        <strain evidence="3">Zod_Metabat.24</strain>
    </source>
</reference>
<feature type="domain" description="Acyltransferase 3" evidence="2">
    <location>
        <begin position="7"/>
        <end position="109"/>
    </location>
</feature>
<dbReference type="InterPro" id="IPR002656">
    <property type="entry name" value="Acyl_transf_3_dom"/>
</dbReference>
<dbReference type="Pfam" id="PF01757">
    <property type="entry name" value="Acyl_transf_3"/>
    <property type="match status" value="1"/>
</dbReference>
<dbReference type="EMBL" id="JAFGIX010000006">
    <property type="protein sequence ID" value="MBN1571770.1"/>
    <property type="molecule type" value="Genomic_DNA"/>
</dbReference>
<dbReference type="Proteomes" id="UP000809273">
    <property type="component" value="Unassembled WGS sequence"/>
</dbReference>
<proteinExistence type="predicted"/>
<evidence type="ECO:0000259" key="2">
    <source>
        <dbReference type="Pfam" id="PF01757"/>
    </source>
</evidence>
<evidence type="ECO:0000313" key="4">
    <source>
        <dbReference type="Proteomes" id="UP000809273"/>
    </source>
</evidence>
<accession>A0A9D8KBU0</accession>
<keyword evidence="3" id="KW-0012">Acyltransferase</keyword>
<evidence type="ECO:0000313" key="3">
    <source>
        <dbReference type="EMBL" id="MBN1571770.1"/>
    </source>
</evidence>
<protein>
    <submittedName>
        <fullName evidence="3">Acyltransferase family protein</fullName>
    </submittedName>
</protein>
<name>A0A9D8KBU0_9DELT</name>
<dbReference type="AlphaFoldDB" id="A0A9D8KBU0"/>
<reference evidence="3" key="1">
    <citation type="journal article" date="2021" name="Environ. Microbiol.">
        <title>Genomic characterization of three novel Desulfobacterota classes expand the metabolic and phylogenetic diversity of the phylum.</title>
        <authorList>
            <person name="Murphy C.L."/>
            <person name="Biggerstaff J."/>
            <person name="Eichhorn A."/>
            <person name="Ewing E."/>
            <person name="Shahan R."/>
            <person name="Soriano D."/>
            <person name="Stewart S."/>
            <person name="VanMol K."/>
            <person name="Walker R."/>
            <person name="Walters P."/>
            <person name="Elshahed M.S."/>
            <person name="Youssef N.H."/>
        </authorList>
    </citation>
    <scope>NUCLEOTIDE SEQUENCE</scope>
    <source>
        <strain evidence="3">Zod_Metabat.24</strain>
    </source>
</reference>
<feature type="transmembrane region" description="Helical" evidence="1">
    <location>
        <begin position="7"/>
        <end position="24"/>
    </location>
</feature>